<dbReference type="PANTHER" id="PTHR43637">
    <property type="entry name" value="UPF0273 PROTEIN TM_0370"/>
    <property type="match status" value="1"/>
</dbReference>
<evidence type="ECO:0000256" key="1">
    <source>
        <dbReference type="ARBA" id="ARBA00022741"/>
    </source>
</evidence>
<protein>
    <submittedName>
        <fullName evidence="4">AAA family ATPase</fullName>
    </submittedName>
</protein>
<dbReference type="EMBL" id="JAAVJF010000006">
    <property type="protein sequence ID" value="NYR16437.1"/>
    <property type="molecule type" value="Genomic_DNA"/>
</dbReference>
<dbReference type="Gene3D" id="3.40.50.300">
    <property type="entry name" value="P-loop containing nucleotide triphosphate hydrolases"/>
    <property type="match status" value="1"/>
</dbReference>
<dbReference type="Proteomes" id="UP000554766">
    <property type="component" value="Unassembled WGS sequence"/>
</dbReference>
<evidence type="ECO:0000256" key="2">
    <source>
        <dbReference type="ARBA" id="ARBA00022840"/>
    </source>
</evidence>
<dbReference type="SMART" id="SM00382">
    <property type="entry name" value="AAA"/>
    <property type="match status" value="1"/>
</dbReference>
<comment type="caution">
    <text evidence="4">The sequence shown here is derived from an EMBL/GenBank/DDBJ whole genome shotgun (WGS) entry which is preliminary data.</text>
</comment>
<keyword evidence="5" id="KW-1185">Reference proteome</keyword>
<dbReference type="AlphaFoldDB" id="A0A7L4PDP4"/>
<dbReference type="InterPro" id="IPR003593">
    <property type="entry name" value="AAA+_ATPase"/>
</dbReference>
<evidence type="ECO:0000259" key="3">
    <source>
        <dbReference type="SMART" id="SM00382"/>
    </source>
</evidence>
<keyword evidence="2" id="KW-0067">ATP-binding</keyword>
<dbReference type="GO" id="GO:0005524">
    <property type="term" value="F:ATP binding"/>
    <property type="evidence" value="ECO:0007669"/>
    <property type="project" value="UniProtKB-KW"/>
</dbReference>
<sequence length="334" mass="37919">MIELIEAAKEGLTLIYGPPGAGKTSIALRIADRLANRILWVSTTEGPKYLGAAAKRVGANPEKFAFLDFPRAFREDILRYVTEHANEYDLLVVDSVNGLSAAVPSLEKAVHSVLYQISHDKPVILVSEEEPLKLHYIADNVVHVWYKKNSIGHIIRYAQLEKSRRMPPSPRYIFEILDDKVMYLYFSSGLYTGKIVELEKLGVTVPVKSTICITSSKTSKVLELLSRIKDEAVFLKLGPWEAYRGLELREGQEYQARTFQDLFKLLDLFIKGKISPKYLVVNGFLNMSDEEIMDYILYIGSCLSYIDFVLLVDIGAPEETKRLQKFCTDRILID</sequence>
<dbReference type="PANTHER" id="PTHR43637:SF2">
    <property type="entry name" value="PROTEIN GVPD 1"/>
    <property type="match status" value="1"/>
</dbReference>
<name>A0A7L4PDP4_9CREN</name>
<dbReference type="OMA" id="FYDFPRA"/>
<dbReference type="RefSeq" id="WP_011901498.1">
    <property type="nucleotide sequence ID" value="NZ_JAAVJF010000006.1"/>
</dbReference>
<dbReference type="InterPro" id="IPR027417">
    <property type="entry name" value="P-loop_NTPase"/>
</dbReference>
<evidence type="ECO:0000313" key="4">
    <source>
        <dbReference type="EMBL" id="NYR16437.1"/>
    </source>
</evidence>
<organism evidence="4 5">
    <name type="scientific">Pyrobaculum arsenaticum</name>
    <dbReference type="NCBI Taxonomy" id="121277"/>
    <lineage>
        <taxon>Archaea</taxon>
        <taxon>Thermoproteota</taxon>
        <taxon>Thermoprotei</taxon>
        <taxon>Thermoproteales</taxon>
        <taxon>Thermoproteaceae</taxon>
        <taxon>Pyrobaculum</taxon>
    </lineage>
</organism>
<accession>A0A7L4PDP4</accession>
<dbReference type="GeneID" id="5054111"/>
<keyword evidence="1" id="KW-0547">Nucleotide-binding</keyword>
<reference evidence="4 5" key="1">
    <citation type="journal article" date="2020" name="Nat. Commun.">
        <title>The structures of two archaeal type IV pili illuminate evolutionary relationships.</title>
        <authorList>
            <person name="Wang F."/>
            <person name="Baquero D.P."/>
            <person name="Su Z."/>
            <person name="Beltran L.C."/>
            <person name="Prangishvili D."/>
            <person name="Krupovic M."/>
            <person name="Egelman E.H."/>
        </authorList>
    </citation>
    <scope>NUCLEOTIDE SEQUENCE [LARGE SCALE GENOMIC DNA]</scope>
    <source>
        <strain evidence="4 5">2GA</strain>
    </source>
</reference>
<proteinExistence type="predicted"/>
<feature type="domain" description="AAA+ ATPase" evidence="3">
    <location>
        <begin position="9"/>
        <end position="149"/>
    </location>
</feature>
<gene>
    <name evidence="4" type="ORF">HC235_10955</name>
</gene>
<dbReference type="Pfam" id="PF13479">
    <property type="entry name" value="AAA_24"/>
    <property type="match status" value="1"/>
</dbReference>
<dbReference type="SUPFAM" id="SSF52540">
    <property type="entry name" value="P-loop containing nucleoside triphosphate hydrolases"/>
    <property type="match status" value="1"/>
</dbReference>
<evidence type="ECO:0000313" key="5">
    <source>
        <dbReference type="Proteomes" id="UP000554766"/>
    </source>
</evidence>